<dbReference type="RefSeq" id="WP_096862798.1">
    <property type="nucleotide sequence ID" value="NZ_CP023668.1"/>
</dbReference>
<dbReference type="OrthoDB" id="388890at2"/>
<name>A0A291IRX5_9MOLU</name>
<evidence type="ECO:0000313" key="1">
    <source>
        <dbReference type="EMBL" id="ATG97510.1"/>
    </source>
</evidence>
<dbReference type="Proteomes" id="UP000232227">
    <property type="component" value="Chromosome"/>
</dbReference>
<gene>
    <name evidence="1" type="ORF">CP520_01950</name>
</gene>
<protein>
    <submittedName>
        <fullName evidence="1">Uncharacterized protein</fullName>
    </submittedName>
</protein>
<organism evidence="1 2">
    <name type="scientific">Mesoplasma lactucae ATCC 49193</name>
    <dbReference type="NCBI Taxonomy" id="81460"/>
    <lineage>
        <taxon>Bacteria</taxon>
        <taxon>Bacillati</taxon>
        <taxon>Mycoplasmatota</taxon>
        <taxon>Mollicutes</taxon>
        <taxon>Entomoplasmatales</taxon>
        <taxon>Entomoplasmataceae</taxon>
        <taxon>Mesoplasma</taxon>
    </lineage>
</organism>
<dbReference type="EMBL" id="CP023668">
    <property type="protein sequence ID" value="ATG97510.1"/>
    <property type="molecule type" value="Genomic_DNA"/>
</dbReference>
<evidence type="ECO:0000313" key="2">
    <source>
        <dbReference type="Proteomes" id="UP000232227"/>
    </source>
</evidence>
<reference evidence="1 2" key="1">
    <citation type="submission" date="2017-09" db="EMBL/GenBank/DDBJ databases">
        <title>SPAdes assembly of the Mesoplasma lactucae genome.</title>
        <authorList>
            <person name="Knight T.F."/>
            <person name="Rubinstein R."/>
            <person name="Citino T."/>
        </authorList>
    </citation>
    <scope>NUCLEOTIDE SEQUENCE [LARGE SCALE GENOMIC DNA]</scope>
    <source>
        <strain evidence="1 2">831-C4</strain>
    </source>
</reference>
<dbReference type="AlphaFoldDB" id="A0A291IRX5"/>
<accession>A0A291IRX5</accession>
<keyword evidence="2" id="KW-1185">Reference proteome</keyword>
<sequence>MNRKWKIFFYLWFSIVPIFCILLDTFLSTTNPVNTPQGQGYFTSYFDLSVVSQLIYISVWTAILVAVFGILNFIALFVKKMPNWVSNKVNRTFVTSMTTMVFCIYLVAFIADPKGIVGMDVWYKILKSSLEHFATPILMLVFYLTYVDETPISCKSYAEKWGWYSIIFTSVYIIFIVIRAAMLYKYGPTSGYLNQKPEGLTAEEAANWTWKDNVIAIFPYEQVDPWTKSPALWIPACIGIVLAPYIFGNLLNWISNCNIRWAVDYKAKKIDKTAEKTK</sequence>
<dbReference type="KEGG" id="mlac:CP520_01950"/>
<proteinExistence type="predicted"/>